<dbReference type="InterPro" id="IPR043502">
    <property type="entry name" value="DNA/RNA_pol_sf"/>
</dbReference>
<dbReference type="GO" id="GO:0008174">
    <property type="term" value="F:mRNA methyltransferase activity"/>
    <property type="evidence" value="ECO:0007669"/>
    <property type="project" value="UniProtKB-UniRule"/>
</dbReference>
<evidence type="ECO:0000259" key="11">
    <source>
        <dbReference type="PROSITE" id="PS50507"/>
    </source>
</evidence>
<keyword evidence="6" id="KW-0378">Hydrolase</keyword>
<evidence type="ECO:0000256" key="10">
    <source>
        <dbReference type="SAM" id="MobiDB-lite"/>
    </source>
</evidence>
<dbReference type="EMBL" id="MN661106">
    <property type="protein sequence ID" value="QHA33740.1"/>
    <property type="molecule type" value="Genomic_RNA"/>
</dbReference>
<dbReference type="InterPro" id="IPR002588">
    <property type="entry name" value="Alphavirus-like_MT_dom"/>
</dbReference>
<evidence type="ECO:0000256" key="7">
    <source>
        <dbReference type="ARBA" id="ARBA00022840"/>
    </source>
</evidence>
<evidence type="ECO:0000256" key="6">
    <source>
        <dbReference type="ARBA" id="ARBA00022801"/>
    </source>
</evidence>
<feature type="domain" description="Alphavirus-like MT" evidence="14">
    <location>
        <begin position="184"/>
        <end position="390"/>
    </location>
</feature>
<keyword evidence="7" id="KW-0067">ATP-binding</keyword>
<keyword evidence="4" id="KW-0548">Nucleotidyltransferase</keyword>
<reference evidence="15" key="1">
    <citation type="submission" date="2019-11" db="EMBL/GenBank/DDBJ databases">
        <authorList>
            <person name="Nitsche A."/>
            <person name="Hankeln T."/>
            <person name="Acosta O."/>
            <person name="Velez I.D."/>
            <person name="Schiemann D.J."/>
        </authorList>
    </citation>
    <scope>NUCLEOTIDE SEQUENCE</scope>
    <source>
        <strain evidence="15">Cqvz 1772-6</strain>
    </source>
</reference>
<dbReference type="Gene3D" id="3.40.50.300">
    <property type="entry name" value="P-loop containing nucleotide triphosphate hydrolases"/>
    <property type="match status" value="2"/>
</dbReference>
<dbReference type="GO" id="GO:0039694">
    <property type="term" value="P:viral RNA genome replication"/>
    <property type="evidence" value="ECO:0007669"/>
    <property type="project" value="InterPro"/>
</dbReference>
<dbReference type="Pfam" id="PF01443">
    <property type="entry name" value="Viral_helicase1"/>
    <property type="match status" value="1"/>
</dbReference>
<keyword evidence="2" id="KW-0696">RNA-directed RNA polymerase</keyword>
<keyword evidence="3" id="KW-0808">Transferase</keyword>
<evidence type="ECO:0000256" key="1">
    <source>
        <dbReference type="ARBA" id="ARBA00013540"/>
    </source>
</evidence>
<comment type="catalytic activity">
    <reaction evidence="9">
        <text>ATP + H2O = ADP + phosphate + H(+)</text>
        <dbReference type="Rhea" id="RHEA:13065"/>
        <dbReference type="ChEBI" id="CHEBI:15377"/>
        <dbReference type="ChEBI" id="CHEBI:15378"/>
        <dbReference type="ChEBI" id="CHEBI:30616"/>
        <dbReference type="ChEBI" id="CHEBI:43474"/>
        <dbReference type="ChEBI" id="CHEBI:456216"/>
        <dbReference type="EC" id="3.6.4.13"/>
    </reaction>
</comment>
<dbReference type="InterPro" id="IPR027351">
    <property type="entry name" value="(+)RNA_virus_helicase_core_dom"/>
</dbReference>
<dbReference type="PROSITE" id="PS51657">
    <property type="entry name" value="PSRV_HELICASE"/>
    <property type="match status" value="1"/>
</dbReference>
<dbReference type="GO" id="GO:0005524">
    <property type="term" value="F:ATP binding"/>
    <property type="evidence" value="ECO:0007669"/>
    <property type="project" value="UniProtKB-KW"/>
</dbReference>
<feature type="domain" description="RdRp catalytic" evidence="11">
    <location>
        <begin position="2455"/>
        <end position="2568"/>
    </location>
</feature>
<keyword evidence="8" id="KW-0693">Viral RNA replication</keyword>
<dbReference type="PROSITE" id="PS50802">
    <property type="entry name" value="OTU"/>
    <property type="match status" value="1"/>
</dbReference>
<feature type="compositionally biased region" description="Basic and acidic residues" evidence="10">
    <location>
        <begin position="1467"/>
        <end position="1476"/>
    </location>
</feature>
<dbReference type="InterPro" id="IPR027417">
    <property type="entry name" value="P-loop_NTPase"/>
</dbReference>
<dbReference type="GO" id="GO:0006396">
    <property type="term" value="P:RNA processing"/>
    <property type="evidence" value="ECO:0007669"/>
    <property type="project" value="InterPro"/>
</dbReference>
<evidence type="ECO:0000256" key="2">
    <source>
        <dbReference type="ARBA" id="ARBA00022484"/>
    </source>
</evidence>
<evidence type="ECO:0000259" key="13">
    <source>
        <dbReference type="PROSITE" id="PS51657"/>
    </source>
</evidence>
<evidence type="ECO:0000313" key="15">
    <source>
        <dbReference type="EMBL" id="QHA33740.1"/>
    </source>
</evidence>
<feature type="domain" description="OTU" evidence="12">
    <location>
        <begin position="761"/>
        <end position="875"/>
    </location>
</feature>
<evidence type="ECO:0000259" key="14">
    <source>
        <dbReference type="PROSITE" id="PS51743"/>
    </source>
</evidence>
<evidence type="ECO:0000256" key="9">
    <source>
        <dbReference type="ARBA" id="ARBA00047984"/>
    </source>
</evidence>
<accession>A0A6B9KG35</accession>
<protein>
    <recommendedName>
        <fullName evidence="1">Replicase large subunit</fullName>
    </recommendedName>
</protein>
<dbReference type="PROSITE" id="PS51743">
    <property type="entry name" value="ALPHAVIRUS_MT"/>
    <property type="match status" value="1"/>
</dbReference>
<name>A0A6B9KG35_9VIRU</name>
<dbReference type="PROSITE" id="PS50507">
    <property type="entry name" value="RDRP_SSRNA_POS"/>
    <property type="match status" value="1"/>
</dbReference>
<evidence type="ECO:0000259" key="12">
    <source>
        <dbReference type="PROSITE" id="PS50802"/>
    </source>
</evidence>
<evidence type="ECO:0000256" key="4">
    <source>
        <dbReference type="ARBA" id="ARBA00022695"/>
    </source>
</evidence>
<keyword evidence="5" id="KW-0547">Nucleotide-binding</keyword>
<feature type="region of interest" description="Disordered" evidence="10">
    <location>
        <begin position="674"/>
        <end position="700"/>
    </location>
</feature>
<sequence>MEAKPRKKKGYCYLELFRSLNRSVGIGVDVGKAASKFGPYPFVRRVVGFIVSHVTCDVLIPCVRMVSPSMYHVDKYANPIRLSDFIYTALFSNARIGADSALEHSRNVESLASLCNMAGLPFDRIMSEAARRQIDHGLSRTESFVHEAVRPMVQLGQQKFEVPYRMNAAQSAELQTAFPELNIVVSGRVAHPHAYAASATMAAEEIILKYFRYDANAQCEKGFDAAVVDVGANYPRHAKAGRFSVHCCTPILDFRDSARETTRTDTLHAAHSKGKLTLETVNNYCTPNKNTLQRCYNRAEDCTVRAPAMMFIHSQYDVTMDAFRDMLDAHQPRIVISVVNFLPSIFYEDYGMNEVLGVNFRRDGEDVVFDFVNDSSMGYRHNLGNLKEIYATQLVVTRGGRAYMCERQTRGCSLFLQYTYCSIAPQQLTFKADFSFWDYSTENVVVLSTWEYDPSRFAGSKLRVDKGIVGFKRKILAVDRRFYDLLYGHCIRSGDKSFNINEIFSAALTFNTKMCINGSDVHAKNRVPTVDFVNAVVAIYCIAYRCRFQAGKTIEAFVTAEKNKRADRHVGFSNFFGAAWIALSDSSDLGGLKNLWNRLLESMAKTYASTEVDVELFESVRTVRFSEFLGAHAKFDTTRPELYNVSIPKVNVTVKDNLLTEVVNIMKEQVKDSARLDAAETESILPEHEPTPKEPAPQQSATECIDVQFERVPRQVSRKKSRESITVFHARNSRKTSENSAILTSVRKEQKTPDYVCRERLQVRAMPADGHCVYHTLATIAASDQASMRAVLYEKLHDDSILILDGSRAGWGNTDAVTAFTELYNCRVCLHVEQDGVPFTTMHYTSHRVSADAPLYHIRWVCSGRNGHVDLLVPCDFTPLPPRVVRDSSVLRDDFSVHDSTDSPPLRVDVVERAYSPNSDPDAESFSIPSRIHSPDLLDGFDPLAPDDIDTSVEHSLDVSCSLSWDSLGNKLEPFPAQFEDVSLEGDVAALIRRYDLDEKFAGTLAGGEFVWLRMAHRALAYGTDPHDNLDSIGVYNERAHYDLDSILNMLPGRNCAYAGPDRLPPSLNAALPCYDAGSNEIYDVIISSEFNSCHLARLSQLYIVRVPSPVAQLPDIIDTTKVVFRARFTHVSDMTAYVVYHKSDRKYRFSDWYVSLAATLNTVIRGTIPIDSALLRMMLRDTVAGGFSEFLENINECVQHERPSYGCPCCVYLSNPNDPLVVQCAWVFFMGHALRLRSRLGRHLKTKNRTDLAILHYLEAEERRCAKTGYKERRVVSFAQVDDCSIINAVDAVAKTRRGRAKECAQLGTHVMEHPNARRVHVTTYGVTSQRKIEFVGSNKPGTLNSATQHECVHADVRRITPLATTEQTCTSIRDAATSTETGSVFLSKPRARTLVPRTILVHTASCAVQADFPCLPLLECQPAPKALTVLEGSTSDDSDAESGTSVESQVAVEPPQVHTSAADEVQTKRADAPKSEVCNKSPKQKSLLKRVDSALKKKINQVRKQIQLGTSVTSTDTDFSPPPERFMDIRKNVLNSMPTDLGSDVLATKNFGTNFPYGLQLHVVVMRKNATRLPELLAIRRSMKELQLLKTKFVCLGDDLYYDPEHVEFVLLASGAYESCLHAFFSMLPTDCARISVTIDCPMAEVALANSIVSLKRKVCLIEWRSQSWAGVLSLVNKESKPLQAVSAPLAFPRKRPDLSYPKNPPWIDGNTRDDAYNNSMIEFNHITAHADNFNKNTFRRLNFDSKNGPAVGDLETLCSEGIQVFDNSPNRKMFLGTKPRQMFSHAYSAAGDVYVPWNSKTQRFDTDDRFLLTNRYTETMLNQEILANISTVTIGSQPRPKITWINGPPGCGKTYTIVNSAKMSQSRLRGLDIVLSMTKEGRESILKAMIKKYPDIPAETLQLHVRTVASVLVNGSKTKYERVLLDEALMAHAGTIGYVAALTGSTTALIIGDIHQIPYVDRDHMCELRFYSPACYADITTELSITYRCPMDVTYVLKRFYDGLCTKSTVPCSLRRRPYSSEKACIRKDLKDCLYLVHFQADKDALIREGYGKATGSKVLTIHEAQGLTFQHVICVRTNSKALMLYDKVEYAIVAISRHTKSFVYYSDQSDAITRLIDNAITDAAWLCDWNRKRLDATTPPRLIGGGYLYESEPHFECAHRNDSDLNLASGLPQISHPILRLAKPFRVQNCLRAPPQWKGAPECDIAYLQAFYDSCMPAVSEFDYDWDQLMVESEDTYLRSTEITVKPGHGLYREPPHGTLRPRLRTIMQRKKIPSQKESILGAIKRNLNAPELTNPALSPKEIGYMLFENFQLSGIDPSKLHVYNSFADDKVSISSPLIAEWLEKQPPNRQAQIVSDLPLHLRPYNRFNYMVKTEVKPQLAPSAKHTYPSVQTIIYNDPSVNAIFCPIFNVLFERLISVLHPKILLLTGMSKPEFERELNARITPEFAARLRAVEDDFSKFDKAQQEALRVLEDLLWRSLGLDPELARIWDRSRRYSRVYDRHGGITFRTRFQRKSGEATTFSGNTLVAVCIMLAIFDIDDIVLLLAAGDDTLVYLRDGVEVMDSSRLIADLFNLECKLLDRYHIPYFCSAFIVPTPTWTYVVPDPLKFVTKLGRRDMKNFEHVEEYRVSCVDTMQSLFNMEVSQGLGLAIAERYGGFSEVSKLQAVLRTICYSPELFATLFVHDRNVIIYDPKKKVKAKHVTARL</sequence>
<feature type="region of interest" description="Disordered" evidence="10">
    <location>
        <begin position="1434"/>
        <end position="1485"/>
    </location>
</feature>
<dbReference type="Pfam" id="PF00978">
    <property type="entry name" value="RdRP_2"/>
    <property type="match status" value="1"/>
</dbReference>
<dbReference type="GO" id="GO:0016787">
    <property type="term" value="F:hydrolase activity"/>
    <property type="evidence" value="ECO:0007669"/>
    <property type="project" value="UniProtKB-KW"/>
</dbReference>
<dbReference type="InterPro" id="IPR001788">
    <property type="entry name" value="RNA-dep_RNA_pol_alsuvir"/>
</dbReference>
<feature type="domain" description="(+)RNA virus helicase C-terminal" evidence="13">
    <location>
        <begin position="1815"/>
        <end position="2143"/>
    </location>
</feature>
<dbReference type="GO" id="GO:0003724">
    <property type="term" value="F:RNA helicase activity"/>
    <property type="evidence" value="ECO:0007669"/>
    <property type="project" value="UniProtKB-EC"/>
</dbReference>
<dbReference type="InterPro" id="IPR003323">
    <property type="entry name" value="OTU_dom"/>
</dbReference>
<dbReference type="SUPFAM" id="SSF52540">
    <property type="entry name" value="P-loop containing nucleoside triphosphate hydrolases"/>
    <property type="match status" value="2"/>
</dbReference>
<evidence type="ECO:0000256" key="5">
    <source>
        <dbReference type="ARBA" id="ARBA00022741"/>
    </source>
</evidence>
<evidence type="ECO:0000256" key="8">
    <source>
        <dbReference type="ARBA" id="ARBA00022953"/>
    </source>
</evidence>
<dbReference type="GO" id="GO:0003723">
    <property type="term" value="F:RNA binding"/>
    <property type="evidence" value="ECO:0007669"/>
    <property type="project" value="InterPro"/>
</dbReference>
<proteinExistence type="predicted"/>
<evidence type="ECO:0000256" key="3">
    <source>
        <dbReference type="ARBA" id="ARBA00022679"/>
    </source>
</evidence>
<dbReference type="SUPFAM" id="SSF56672">
    <property type="entry name" value="DNA/RNA polymerases"/>
    <property type="match status" value="1"/>
</dbReference>
<dbReference type="GO" id="GO:0006351">
    <property type="term" value="P:DNA-templated transcription"/>
    <property type="evidence" value="ECO:0007669"/>
    <property type="project" value="InterPro"/>
</dbReference>
<dbReference type="GO" id="GO:0016556">
    <property type="term" value="P:mRNA modification"/>
    <property type="evidence" value="ECO:0007669"/>
    <property type="project" value="InterPro"/>
</dbReference>
<dbReference type="GO" id="GO:0003968">
    <property type="term" value="F:RNA-directed RNA polymerase activity"/>
    <property type="evidence" value="ECO:0007669"/>
    <property type="project" value="UniProtKB-KW"/>
</dbReference>
<dbReference type="InterPro" id="IPR007094">
    <property type="entry name" value="RNA-dir_pol_PSvirus"/>
</dbReference>
<organism evidence="15">
    <name type="scientific">Atrato Virga-like virus 2</name>
    <dbReference type="NCBI Taxonomy" id="2689341"/>
    <lineage>
        <taxon>Viruses</taxon>
        <taxon>Riboviria</taxon>
        <taxon>Orthornavirae</taxon>
        <taxon>Kitrinoviricota</taxon>
        <taxon>Alsuviricetes</taxon>
        <taxon>Martellivirales</taxon>
        <taxon>Virgaviridae</taxon>
    </lineage>
</organism>